<accession>A0AAQ4CT91</accession>
<dbReference type="KEGG" id="scas:SACC_20390"/>
<keyword evidence="1 2" id="KW-0129">CBS domain</keyword>
<dbReference type="Pfam" id="PF00571">
    <property type="entry name" value="CBS"/>
    <property type="match status" value="2"/>
</dbReference>
<dbReference type="PANTHER" id="PTHR43080:SF2">
    <property type="entry name" value="CBS DOMAIN-CONTAINING PROTEIN"/>
    <property type="match status" value="1"/>
</dbReference>
<dbReference type="InterPro" id="IPR046342">
    <property type="entry name" value="CBS_dom_sf"/>
</dbReference>
<evidence type="ECO:0000313" key="5">
    <source>
        <dbReference type="Proteomes" id="UP001319921"/>
    </source>
</evidence>
<protein>
    <submittedName>
        <fullName evidence="4">CBS domain-containing protein</fullName>
    </submittedName>
</protein>
<organism evidence="4 5">
    <name type="scientific">Saccharolobus caldissimus</name>
    <dbReference type="NCBI Taxonomy" id="1702097"/>
    <lineage>
        <taxon>Archaea</taxon>
        <taxon>Thermoproteota</taxon>
        <taxon>Thermoprotei</taxon>
        <taxon>Sulfolobales</taxon>
        <taxon>Sulfolobaceae</taxon>
        <taxon>Saccharolobus</taxon>
    </lineage>
</organism>
<dbReference type="GeneID" id="68866769"/>
<dbReference type="InterPro" id="IPR051257">
    <property type="entry name" value="Diverse_CBS-Domain"/>
</dbReference>
<reference evidence="4 5" key="1">
    <citation type="journal article" date="2022" name="Microbiol. Resour. Announc.">
        <title>Complete Genome Sequence of the Hyperthermophilic and Acidophilic Archaeon Saccharolobus caldissimus Strain HS-3T.</title>
        <authorList>
            <person name="Sakai H.D."/>
            <person name="Kurosawa N."/>
        </authorList>
    </citation>
    <scope>NUCLEOTIDE SEQUENCE [LARGE SCALE GENOMIC DNA]</scope>
    <source>
        <strain evidence="4 5">JCM32116</strain>
    </source>
</reference>
<feature type="domain" description="CBS" evidence="3">
    <location>
        <begin position="9"/>
        <end position="66"/>
    </location>
</feature>
<evidence type="ECO:0000313" key="4">
    <source>
        <dbReference type="EMBL" id="BDB99022.1"/>
    </source>
</evidence>
<evidence type="ECO:0000259" key="3">
    <source>
        <dbReference type="PROSITE" id="PS51371"/>
    </source>
</evidence>
<proteinExistence type="predicted"/>
<dbReference type="AlphaFoldDB" id="A0AAQ4CT91"/>
<dbReference type="Gene3D" id="3.10.580.10">
    <property type="entry name" value="CBS-domain"/>
    <property type="match status" value="1"/>
</dbReference>
<sequence>MQLIVKNVMSKQIYTIKAEATIKEAAEEMRKHNIGSLLVTDDKDTVVGIISERDILRAYADKRIYSKVSEYMTKEVKGVVEDTSVVEALSIMLENGFRHLPIVNENGKISGIVSIRDLVKAIIDPHYSQFRKEWHEVKNSGYICPVCGLEIDEYGYCGCGTGSG</sequence>
<feature type="domain" description="CBS" evidence="3">
    <location>
        <begin position="72"/>
        <end position="128"/>
    </location>
</feature>
<name>A0AAQ4CT91_9CREN</name>
<dbReference type="SUPFAM" id="SSF54631">
    <property type="entry name" value="CBS-domain pair"/>
    <property type="match status" value="1"/>
</dbReference>
<evidence type="ECO:0000256" key="1">
    <source>
        <dbReference type="ARBA" id="ARBA00023122"/>
    </source>
</evidence>
<dbReference type="SMART" id="SM00116">
    <property type="entry name" value="CBS"/>
    <property type="match status" value="2"/>
</dbReference>
<evidence type="ECO:0000256" key="2">
    <source>
        <dbReference type="PROSITE-ProRule" id="PRU00703"/>
    </source>
</evidence>
<dbReference type="RefSeq" id="WP_229569375.1">
    <property type="nucleotide sequence ID" value="NZ_AP025226.1"/>
</dbReference>
<dbReference type="PROSITE" id="PS51371">
    <property type="entry name" value="CBS"/>
    <property type="match status" value="2"/>
</dbReference>
<dbReference type="EMBL" id="AP025226">
    <property type="protein sequence ID" value="BDB99022.1"/>
    <property type="molecule type" value="Genomic_DNA"/>
</dbReference>
<dbReference type="PANTHER" id="PTHR43080">
    <property type="entry name" value="CBS DOMAIN-CONTAINING PROTEIN CBSX3, MITOCHONDRIAL"/>
    <property type="match status" value="1"/>
</dbReference>
<dbReference type="Proteomes" id="UP001319921">
    <property type="component" value="Chromosome"/>
</dbReference>
<keyword evidence="5" id="KW-1185">Reference proteome</keyword>
<dbReference type="CDD" id="cd09836">
    <property type="entry name" value="CBS_pair_arch"/>
    <property type="match status" value="1"/>
</dbReference>
<gene>
    <name evidence="4" type="ORF">SACC_20390</name>
</gene>
<dbReference type="InterPro" id="IPR000644">
    <property type="entry name" value="CBS_dom"/>
</dbReference>